<comment type="caution">
    <text evidence="1">The sequence shown here is derived from an EMBL/GenBank/DDBJ whole genome shotgun (WGS) entry which is preliminary data.</text>
</comment>
<protein>
    <submittedName>
        <fullName evidence="1">Uncharacterized protein</fullName>
    </submittedName>
</protein>
<feature type="non-terminal residue" evidence="1">
    <location>
        <position position="53"/>
    </location>
</feature>
<dbReference type="EMBL" id="LAZR01045414">
    <property type="protein sequence ID" value="KKK98920.1"/>
    <property type="molecule type" value="Genomic_DNA"/>
</dbReference>
<dbReference type="AlphaFoldDB" id="A0A0F9AKW7"/>
<evidence type="ECO:0000313" key="1">
    <source>
        <dbReference type="EMBL" id="KKK98920.1"/>
    </source>
</evidence>
<name>A0A0F9AKW7_9ZZZZ</name>
<proteinExistence type="predicted"/>
<gene>
    <name evidence="1" type="ORF">LCGC14_2637920</name>
</gene>
<reference evidence="1" key="1">
    <citation type="journal article" date="2015" name="Nature">
        <title>Complex archaea that bridge the gap between prokaryotes and eukaryotes.</title>
        <authorList>
            <person name="Spang A."/>
            <person name="Saw J.H."/>
            <person name="Jorgensen S.L."/>
            <person name="Zaremba-Niedzwiedzka K."/>
            <person name="Martijn J."/>
            <person name="Lind A.E."/>
            <person name="van Eijk R."/>
            <person name="Schleper C."/>
            <person name="Guy L."/>
            <person name="Ettema T.J."/>
        </authorList>
    </citation>
    <scope>NUCLEOTIDE SEQUENCE</scope>
</reference>
<accession>A0A0F9AKW7</accession>
<sequence length="53" mass="5775">MSDTHSESIAYVRDTFLPEAPPPSAEAGAVKWMRENLFSGVFHSILSVVAVLI</sequence>
<organism evidence="1">
    <name type="scientific">marine sediment metagenome</name>
    <dbReference type="NCBI Taxonomy" id="412755"/>
    <lineage>
        <taxon>unclassified sequences</taxon>
        <taxon>metagenomes</taxon>
        <taxon>ecological metagenomes</taxon>
    </lineage>
</organism>